<gene>
    <name evidence="2" type="ORF">JFL75_11405</name>
</gene>
<dbReference type="EMBL" id="CP067089">
    <property type="protein sequence ID" value="QQO07555.1"/>
    <property type="molecule type" value="Genomic_DNA"/>
</dbReference>
<name>A0A7T7XJP9_9SPIR</name>
<dbReference type="Proteomes" id="UP000595917">
    <property type="component" value="Chromosome"/>
</dbReference>
<evidence type="ECO:0000313" key="2">
    <source>
        <dbReference type="EMBL" id="QQO07555.1"/>
    </source>
</evidence>
<comment type="similarity">
    <text evidence="1">Belongs to the bactofilin family.</text>
</comment>
<dbReference type="KEGG" id="bhc:JFL75_11405"/>
<dbReference type="InterPro" id="IPR007607">
    <property type="entry name" value="BacA/B"/>
</dbReference>
<dbReference type="PANTHER" id="PTHR35024:SF4">
    <property type="entry name" value="POLYMER-FORMING CYTOSKELETAL PROTEIN"/>
    <property type="match status" value="1"/>
</dbReference>
<evidence type="ECO:0000313" key="3">
    <source>
        <dbReference type="Proteomes" id="UP000595917"/>
    </source>
</evidence>
<dbReference type="RefSeq" id="WP_215624861.1">
    <property type="nucleotide sequence ID" value="NZ_CP067089.2"/>
</dbReference>
<dbReference type="PANTHER" id="PTHR35024">
    <property type="entry name" value="HYPOTHETICAL CYTOSOLIC PROTEIN"/>
    <property type="match status" value="1"/>
</dbReference>
<protein>
    <submittedName>
        <fullName evidence="2">Polymer-forming cytoskeletal protein</fullName>
    </submittedName>
</protein>
<sequence>MTDVNNDMLEDEDFDTILSSDIDFSGTLSFDKPFLIRGRVSGEIRATGLLVIDEEAVVDADIHASKVIIRGAVTGNVTAADKVEIAITGKLVGNVTAPEVFMETGCIFNGQCNMTRRAVSE</sequence>
<keyword evidence="3" id="KW-1185">Reference proteome</keyword>
<reference evidence="2" key="1">
    <citation type="submission" date="2021-01" db="EMBL/GenBank/DDBJ databases">
        <title>Description of Breznakiella homolactica.</title>
        <authorList>
            <person name="Song Y."/>
            <person name="Brune A."/>
        </authorList>
    </citation>
    <scope>NUCLEOTIDE SEQUENCE</scope>
    <source>
        <strain evidence="2">RmG30</strain>
    </source>
</reference>
<evidence type="ECO:0000256" key="1">
    <source>
        <dbReference type="ARBA" id="ARBA00044755"/>
    </source>
</evidence>
<organism evidence="2 3">
    <name type="scientific">Breznakiella homolactica</name>
    <dbReference type="NCBI Taxonomy" id="2798577"/>
    <lineage>
        <taxon>Bacteria</taxon>
        <taxon>Pseudomonadati</taxon>
        <taxon>Spirochaetota</taxon>
        <taxon>Spirochaetia</taxon>
        <taxon>Spirochaetales</taxon>
        <taxon>Breznakiellaceae</taxon>
        <taxon>Breznakiella</taxon>
    </lineage>
</organism>
<proteinExistence type="inferred from homology"/>
<dbReference type="Pfam" id="PF04519">
    <property type="entry name" value="Bactofilin"/>
    <property type="match status" value="1"/>
</dbReference>
<dbReference type="AlphaFoldDB" id="A0A7T7XJP9"/>
<accession>A0A7T7XJP9</accession>